<evidence type="ECO:0000313" key="4">
    <source>
        <dbReference type="Proteomes" id="UP000016412"/>
    </source>
</evidence>
<name>U2M8Q3_TRESO</name>
<dbReference type="SUPFAM" id="SSF53686">
    <property type="entry name" value="Tryptophan synthase beta subunit-like PLP-dependent enzymes"/>
    <property type="match status" value="1"/>
</dbReference>
<dbReference type="Proteomes" id="UP000016412">
    <property type="component" value="Unassembled WGS sequence"/>
</dbReference>
<proteinExistence type="predicted"/>
<dbReference type="PATRIC" id="fig|1125725.3.peg.1565"/>
<reference evidence="4 5" key="1">
    <citation type="submission" date="2013-08" db="EMBL/GenBank/DDBJ databases">
        <authorList>
            <person name="Durkin A.S."/>
            <person name="Haft D.R."/>
            <person name="McCorrison J."/>
            <person name="Torralba M."/>
            <person name="Gillis M."/>
            <person name="Haft D.H."/>
            <person name="Methe B."/>
            <person name="Sutton G."/>
            <person name="Nelson K.E."/>
        </authorList>
    </citation>
    <scope>NUCLEOTIDE SEQUENCE [LARGE SCALE GENOMIC DNA]</scope>
    <source>
        <strain evidence="3 5">ATCC 35536</strain>
        <strain evidence="2 4">VPI DR56BR1116</strain>
    </source>
</reference>
<evidence type="ECO:0000313" key="3">
    <source>
        <dbReference type="EMBL" id="ERJ98079.1"/>
    </source>
</evidence>
<dbReference type="Gene3D" id="3.90.1380.10">
    <property type="entry name" value="Threonine synthase, N-terminal domain"/>
    <property type="match status" value="1"/>
</dbReference>
<dbReference type="EMBL" id="AUZJ01000042">
    <property type="protein sequence ID" value="ERF60504.1"/>
    <property type="molecule type" value="Genomic_DNA"/>
</dbReference>
<dbReference type="Proteomes" id="UP000016646">
    <property type="component" value="Unassembled WGS sequence"/>
</dbReference>
<protein>
    <submittedName>
        <fullName evidence="2">Threonine synthase N-terminal domain protein</fullName>
    </submittedName>
</protein>
<dbReference type="eggNOG" id="COG0498">
    <property type="taxonomic scope" value="Bacteria"/>
</dbReference>
<dbReference type="InterPro" id="IPR051166">
    <property type="entry name" value="Threonine_Synthase"/>
</dbReference>
<dbReference type="RefSeq" id="WP_021330556.1">
    <property type="nucleotide sequence ID" value="NZ_AUZJ01000042.1"/>
</dbReference>
<accession>U2M8Q3</accession>
<evidence type="ECO:0000313" key="5">
    <source>
        <dbReference type="Proteomes" id="UP000016646"/>
    </source>
</evidence>
<dbReference type="OrthoDB" id="9763107at2"/>
<dbReference type="Pfam" id="PF14821">
    <property type="entry name" value="Thr_synth_N"/>
    <property type="match status" value="1"/>
</dbReference>
<dbReference type="PANTHER" id="PTHR42690">
    <property type="entry name" value="THREONINE SYNTHASE FAMILY MEMBER"/>
    <property type="match status" value="1"/>
</dbReference>
<dbReference type="InterPro" id="IPR037158">
    <property type="entry name" value="Thr_synth_N_sf"/>
</dbReference>
<evidence type="ECO:0000259" key="1">
    <source>
        <dbReference type="Pfam" id="PF14821"/>
    </source>
</evidence>
<dbReference type="InterPro" id="IPR036052">
    <property type="entry name" value="TrpB-like_PALP_sf"/>
</dbReference>
<feature type="domain" description="Threonine synthase N-terminal" evidence="1">
    <location>
        <begin position="2"/>
        <end position="70"/>
    </location>
</feature>
<dbReference type="Gene3D" id="3.40.50.1100">
    <property type="match status" value="2"/>
</dbReference>
<dbReference type="AlphaFoldDB" id="U2M8Q3"/>
<evidence type="ECO:0000313" key="2">
    <source>
        <dbReference type="EMBL" id="ERF60504.1"/>
    </source>
</evidence>
<dbReference type="InterPro" id="IPR029144">
    <property type="entry name" value="Thr_synth_N"/>
</dbReference>
<dbReference type="STRING" id="1125725.HMPREF1325_1552"/>
<gene>
    <name evidence="3" type="ORF">HMPREF0860_2176</name>
    <name evidence="2" type="ORF">HMPREF1325_1552</name>
</gene>
<sequence>MRFTSTRNKALSVGFAEAVLHCMPEDGGLYVPCDTEDLRRWILYTDKTTSFASIAGTLTSAFIKDEFSPIICETIATTAFPFEPAVRRLDDTHFMLELFHGPSGCHRDFGIAYLTACLETILQMRDSSATILAVTRRETGAVLAYELRGKKRIKAVVVCPKGSAYGMLESDYCWNGGNIYPVEIDGTEDDCRNLVRTIFSDRDFSETNRLTVANTANIGRLLPQAFFYPFAFSRLKDEVPGDMYYALAPGNYSNVVAGLYSWRFALPLNGFFIPATDALTVDAAGDCIVLDSVVPYADRRPADPTDPSNIERLEEVFSANTLMMRNFVYPVKLTDAMTDDAVKELFVKYGVFADRHTGRAYAAAKLKADMSSEDGGAVIIVARDHPSLSADYIRQTTGEAPAMPERIASALKPIRIGKPAISSEAELRSVIAGVAG</sequence>
<organism evidence="2 4">
    <name type="scientific">Treponema socranskii subsp. socranskii VPI DR56BR1116 = ATCC 35536</name>
    <dbReference type="NCBI Taxonomy" id="1125725"/>
    <lineage>
        <taxon>Bacteria</taxon>
        <taxon>Pseudomonadati</taxon>
        <taxon>Spirochaetota</taxon>
        <taxon>Spirochaetia</taxon>
        <taxon>Spirochaetales</taxon>
        <taxon>Treponemataceae</taxon>
        <taxon>Treponema</taxon>
    </lineage>
</organism>
<comment type="caution">
    <text evidence="2">The sequence shown here is derived from an EMBL/GenBank/DDBJ whole genome shotgun (WGS) entry which is preliminary data.</text>
</comment>
<dbReference type="PANTHER" id="PTHR42690:SF1">
    <property type="entry name" value="THREONINE SYNTHASE-LIKE 2"/>
    <property type="match status" value="1"/>
</dbReference>
<keyword evidence="5" id="KW-1185">Reference proteome</keyword>
<dbReference type="EMBL" id="AVQI01000083">
    <property type="protein sequence ID" value="ERJ98079.1"/>
    <property type="molecule type" value="Genomic_DNA"/>
</dbReference>